<feature type="compositionally biased region" description="Polar residues" evidence="8">
    <location>
        <begin position="2276"/>
        <end position="2290"/>
    </location>
</feature>
<feature type="compositionally biased region" description="Low complexity" evidence="8">
    <location>
        <begin position="2075"/>
        <end position="2098"/>
    </location>
</feature>
<feature type="region of interest" description="Disordered" evidence="8">
    <location>
        <begin position="1062"/>
        <end position="1105"/>
    </location>
</feature>
<evidence type="ECO:0000313" key="11">
    <source>
        <dbReference type="Proteomes" id="UP000838412"/>
    </source>
</evidence>
<feature type="region of interest" description="Disordered" evidence="8">
    <location>
        <begin position="1897"/>
        <end position="1951"/>
    </location>
</feature>
<feature type="compositionally biased region" description="Polar residues" evidence="8">
    <location>
        <begin position="1062"/>
        <end position="1076"/>
    </location>
</feature>
<dbReference type="GO" id="GO:0000712">
    <property type="term" value="P:resolution of meiotic recombination intermediates"/>
    <property type="evidence" value="ECO:0007669"/>
    <property type="project" value="TreeGrafter"/>
</dbReference>
<evidence type="ECO:0000256" key="7">
    <source>
        <dbReference type="ARBA" id="ARBA00029496"/>
    </source>
</evidence>
<feature type="region of interest" description="Disordered" evidence="8">
    <location>
        <begin position="2794"/>
        <end position="2818"/>
    </location>
</feature>
<gene>
    <name evidence="10" type="primary">SLX4</name>
    <name evidence="10" type="ORF">BLAG_LOCUS21360</name>
</gene>
<evidence type="ECO:0000256" key="6">
    <source>
        <dbReference type="ARBA" id="ARBA00023242"/>
    </source>
</evidence>
<protein>
    <recommendedName>
        <fullName evidence="7">Structure-specific endonuclease subunit SLX4</fullName>
    </recommendedName>
</protein>
<feature type="region of interest" description="Disordered" evidence="8">
    <location>
        <begin position="2409"/>
        <end position="2705"/>
    </location>
</feature>
<feature type="compositionally biased region" description="Acidic residues" evidence="8">
    <location>
        <begin position="2916"/>
        <end position="2941"/>
    </location>
</feature>
<keyword evidence="6" id="KW-0539">Nucleus</keyword>
<dbReference type="GO" id="GO:0033557">
    <property type="term" value="C:Slx1-Slx4 complex"/>
    <property type="evidence" value="ECO:0007669"/>
    <property type="project" value="InterPro"/>
</dbReference>
<feature type="compositionally biased region" description="Polar residues" evidence="8">
    <location>
        <begin position="2693"/>
        <end position="2705"/>
    </location>
</feature>
<feature type="compositionally biased region" description="Acidic residues" evidence="8">
    <location>
        <begin position="2485"/>
        <end position="2504"/>
    </location>
</feature>
<feature type="compositionally biased region" description="Polar residues" evidence="8">
    <location>
        <begin position="1656"/>
        <end position="1670"/>
    </location>
</feature>
<evidence type="ECO:0000256" key="1">
    <source>
        <dbReference type="ARBA" id="ARBA00004123"/>
    </source>
</evidence>
<dbReference type="InterPro" id="IPR011333">
    <property type="entry name" value="SKP1/BTB/POZ_sf"/>
</dbReference>
<feature type="region of interest" description="Disordered" evidence="8">
    <location>
        <begin position="3016"/>
        <end position="3037"/>
    </location>
</feature>
<feature type="region of interest" description="Disordered" evidence="8">
    <location>
        <begin position="1"/>
        <end position="130"/>
    </location>
</feature>
<feature type="compositionally biased region" description="Basic and acidic residues" evidence="8">
    <location>
        <begin position="26"/>
        <end position="49"/>
    </location>
</feature>
<feature type="compositionally biased region" description="Low complexity" evidence="8">
    <location>
        <begin position="1459"/>
        <end position="1471"/>
    </location>
</feature>
<feature type="region of interest" description="Disordered" evidence="8">
    <location>
        <begin position="2302"/>
        <end position="2391"/>
    </location>
</feature>
<feature type="region of interest" description="Disordered" evidence="8">
    <location>
        <begin position="709"/>
        <end position="741"/>
    </location>
</feature>
<feature type="region of interest" description="Disordered" evidence="8">
    <location>
        <begin position="1166"/>
        <end position="1187"/>
    </location>
</feature>
<feature type="compositionally biased region" description="Basic and acidic residues" evidence="8">
    <location>
        <begin position="59"/>
        <end position="109"/>
    </location>
</feature>
<feature type="compositionally biased region" description="Polar residues" evidence="8">
    <location>
        <begin position="2132"/>
        <end position="2149"/>
    </location>
</feature>
<feature type="compositionally biased region" description="Basic and acidic residues" evidence="8">
    <location>
        <begin position="1611"/>
        <end position="1620"/>
    </location>
</feature>
<dbReference type="OrthoDB" id="5576441at2759"/>
<evidence type="ECO:0000259" key="9">
    <source>
        <dbReference type="PROSITE" id="PS50097"/>
    </source>
</evidence>
<feature type="compositionally biased region" description="Polar residues" evidence="8">
    <location>
        <begin position="1636"/>
        <end position="1645"/>
    </location>
</feature>
<organism evidence="10 11">
    <name type="scientific">Branchiostoma lanceolatum</name>
    <name type="common">Common lancelet</name>
    <name type="synonym">Amphioxus lanceolatum</name>
    <dbReference type="NCBI Taxonomy" id="7740"/>
    <lineage>
        <taxon>Eukaryota</taxon>
        <taxon>Metazoa</taxon>
        <taxon>Chordata</taxon>
        <taxon>Cephalochordata</taxon>
        <taxon>Leptocardii</taxon>
        <taxon>Amphioxiformes</taxon>
        <taxon>Branchiostomatidae</taxon>
        <taxon>Branchiostoma</taxon>
    </lineage>
</organism>
<feature type="region of interest" description="Disordered" evidence="8">
    <location>
        <begin position="229"/>
        <end position="259"/>
    </location>
</feature>
<keyword evidence="11" id="KW-1185">Reference proteome</keyword>
<dbReference type="PANTHER" id="PTHR21541">
    <property type="entry name" value="BTB POZ DOMAIN CONTAINING 12"/>
    <property type="match status" value="1"/>
</dbReference>
<evidence type="ECO:0000256" key="3">
    <source>
        <dbReference type="ARBA" id="ARBA00022763"/>
    </source>
</evidence>
<feature type="compositionally biased region" description="Basic and acidic residues" evidence="8">
    <location>
        <begin position="2505"/>
        <end position="2542"/>
    </location>
</feature>
<feature type="domain" description="BTB" evidence="9">
    <location>
        <begin position="911"/>
        <end position="977"/>
    </location>
</feature>
<dbReference type="InterPro" id="IPR000210">
    <property type="entry name" value="BTB/POZ_dom"/>
</dbReference>
<feature type="region of interest" description="Disordered" evidence="8">
    <location>
        <begin position="323"/>
        <end position="352"/>
    </location>
</feature>
<evidence type="ECO:0000256" key="4">
    <source>
        <dbReference type="ARBA" id="ARBA00023172"/>
    </source>
</evidence>
<keyword evidence="4" id="KW-0233">DNA recombination</keyword>
<feature type="compositionally biased region" description="Basic residues" evidence="8">
    <location>
        <begin position="2151"/>
        <end position="2161"/>
    </location>
</feature>
<feature type="compositionally biased region" description="Basic residues" evidence="8">
    <location>
        <begin position="681"/>
        <end position="692"/>
    </location>
</feature>
<feature type="compositionally biased region" description="Low complexity" evidence="8">
    <location>
        <begin position="711"/>
        <end position="733"/>
    </location>
</feature>
<feature type="compositionally biased region" description="Low complexity" evidence="8">
    <location>
        <begin position="2459"/>
        <end position="2472"/>
    </location>
</feature>
<feature type="region of interest" description="Disordered" evidence="8">
    <location>
        <begin position="2905"/>
        <end position="2949"/>
    </location>
</feature>
<dbReference type="SMART" id="SM00225">
    <property type="entry name" value="BTB"/>
    <property type="match status" value="1"/>
</dbReference>
<feature type="region of interest" description="Disordered" evidence="8">
    <location>
        <begin position="2265"/>
        <end position="2290"/>
    </location>
</feature>
<feature type="compositionally biased region" description="Basic residues" evidence="8">
    <location>
        <begin position="3016"/>
        <end position="3029"/>
    </location>
</feature>
<feature type="compositionally biased region" description="Polar residues" evidence="8">
    <location>
        <begin position="1536"/>
        <end position="1545"/>
    </location>
</feature>
<feature type="compositionally biased region" description="Basic residues" evidence="8">
    <location>
        <begin position="1684"/>
        <end position="1696"/>
    </location>
</feature>
<feature type="compositionally biased region" description="Polar residues" evidence="8">
    <location>
        <begin position="2333"/>
        <end position="2342"/>
    </location>
</feature>
<feature type="region of interest" description="Disordered" evidence="8">
    <location>
        <begin position="1027"/>
        <end position="1050"/>
    </location>
</feature>
<accession>A0A8K0A5C5</accession>
<dbReference type="GO" id="GO:0006281">
    <property type="term" value="P:DNA repair"/>
    <property type="evidence" value="ECO:0007669"/>
    <property type="project" value="UniProtKB-KW"/>
</dbReference>
<feature type="region of interest" description="Disordered" evidence="8">
    <location>
        <begin position="2858"/>
        <end position="2882"/>
    </location>
</feature>
<dbReference type="Gene3D" id="3.30.710.10">
    <property type="entry name" value="Potassium Channel Kv1.1, Chain A"/>
    <property type="match status" value="1"/>
</dbReference>
<feature type="compositionally biased region" description="Low complexity" evidence="8">
    <location>
        <begin position="545"/>
        <end position="556"/>
    </location>
</feature>
<feature type="compositionally biased region" description="Polar residues" evidence="8">
    <location>
        <begin position="799"/>
        <end position="822"/>
    </location>
</feature>
<feature type="compositionally biased region" description="Polar residues" evidence="8">
    <location>
        <begin position="1"/>
        <end position="20"/>
    </location>
</feature>
<feature type="compositionally biased region" description="Basic and acidic residues" evidence="8">
    <location>
        <begin position="182"/>
        <end position="210"/>
    </location>
</feature>
<dbReference type="InterPro" id="IPR018574">
    <property type="entry name" value="Structure-sp_endonuc_su_Slx4"/>
</dbReference>
<keyword evidence="5" id="KW-0234">DNA repair</keyword>
<keyword evidence="3" id="KW-0227">DNA damage</keyword>
<comment type="subcellular location">
    <subcellularLocation>
        <location evidence="1">Nucleus</location>
    </subcellularLocation>
</comment>
<feature type="region of interest" description="Disordered" evidence="8">
    <location>
        <begin position="182"/>
        <end position="217"/>
    </location>
</feature>
<feature type="compositionally biased region" description="Basic and acidic residues" evidence="8">
    <location>
        <begin position="1698"/>
        <end position="1708"/>
    </location>
</feature>
<dbReference type="Proteomes" id="UP000838412">
    <property type="component" value="Chromosome 6"/>
</dbReference>
<feature type="region of interest" description="Disordered" evidence="8">
    <location>
        <begin position="1387"/>
        <end position="1474"/>
    </location>
</feature>
<evidence type="ECO:0000256" key="5">
    <source>
        <dbReference type="ARBA" id="ARBA00023204"/>
    </source>
</evidence>
<feature type="region of interest" description="Disordered" evidence="8">
    <location>
        <begin position="537"/>
        <end position="595"/>
    </location>
</feature>
<feature type="compositionally biased region" description="Basic and acidic residues" evidence="8">
    <location>
        <begin position="2871"/>
        <end position="2881"/>
    </location>
</feature>
<feature type="region of interest" description="Disordered" evidence="8">
    <location>
        <begin position="2048"/>
        <end position="2215"/>
    </location>
</feature>
<feature type="compositionally biased region" description="Low complexity" evidence="8">
    <location>
        <begin position="1897"/>
        <end position="1908"/>
    </location>
</feature>
<dbReference type="GO" id="GO:0006260">
    <property type="term" value="P:DNA replication"/>
    <property type="evidence" value="ECO:0007669"/>
    <property type="project" value="InterPro"/>
</dbReference>
<evidence type="ECO:0000256" key="2">
    <source>
        <dbReference type="ARBA" id="ARBA00006661"/>
    </source>
</evidence>
<dbReference type="CDD" id="cd22999">
    <property type="entry name" value="SAP_SLX4"/>
    <property type="match status" value="1"/>
</dbReference>
<dbReference type="SUPFAM" id="SSF54695">
    <property type="entry name" value="POZ domain"/>
    <property type="match status" value="1"/>
</dbReference>
<evidence type="ECO:0000313" key="10">
    <source>
        <dbReference type="EMBL" id="CAH1268415.1"/>
    </source>
</evidence>
<name>A0A8K0A5C5_BRALA</name>
<evidence type="ECO:0000256" key="8">
    <source>
        <dbReference type="SAM" id="MobiDB-lite"/>
    </source>
</evidence>
<feature type="compositionally biased region" description="Basic and acidic residues" evidence="8">
    <location>
        <begin position="1911"/>
        <end position="1937"/>
    </location>
</feature>
<feature type="region of interest" description="Disordered" evidence="8">
    <location>
        <begin position="1491"/>
        <end position="1545"/>
    </location>
</feature>
<feature type="compositionally biased region" description="Low complexity" evidence="8">
    <location>
        <begin position="2588"/>
        <end position="2619"/>
    </location>
</feature>
<dbReference type="EMBL" id="OV696691">
    <property type="protein sequence ID" value="CAH1268415.1"/>
    <property type="molecule type" value="Genomic_DNA"/>
</dbReference>
<comment type="similarity">
    <text evidence="2">Belongs to the SLX4 family.</text>
</comment>
<proteinExistence type="inferred from homology"/>
<feature type="compositionally biased region" description="Polar residues" evidence="8">
    <location>
        <begin position="2356"/>
        <end position="2388"/>
    </location>
</feature>
<feature type="region of interest" description="Disordered" evidence="8">
    <location>
        <begin position="671"/>
        <end position="692"/>
    </location>
</feature>
<dbReference type="Pfam" id="PF09494">
    <property type="entry name" value="Slx4"/>
    <property type="match status" value="1"/>
</dbReference>
<feature type="region of interest" description="Disordered" evidence="8">
    <location>
        <begin position="1587"/>
        <end position="1747"/>
    </location>
</feature>
<reference evidence="10" key="1">
    <citation type="submission" date="2022-01" db="EMBL/GenBank/DDBJ databases">
        <authorList>
            <person name="Braso-Vives M."/>
        </authorList>
    </citation>
    <scope>NUCLEOTIDE SEQUENCE</scope>
</reference>
<dbReference type="Pfam" id="PF00651">
    <property type="entry name" value="BTB"/>
    <property type="match status" value="1"/>
</dbReference>
<dbReference type="PANTHER" id="PTHR21541:SF3">
    <property type="entry name" value="STRUCTURE-SPECIFIC ENDONUCLEASE SUBUNIT SLX4"/>
    <property type="match status" value="1"/>
</dbReference>
<feature type="compositionally biased region" description="Polar residues" evidence="8">
    <location>
        <begin position="2162"/>
        <end position="2182"/>
    </location>
</feature>
<feature type="region of interest" description="Disordered" evidence="8">
    <location>
        <begin position="394"/>
        <end position="418"/>
    </location>
</feature>
<dbReference type="PROSITE" id="PS50097">
    <property type="entry name" value="BTB"/>
    <property type="match status" value="1"/>
</dbReference>
<sequence length="3037" mass="328019">MSDSIKSVMNVQASRVNLNPSVVLRKLSDVEVLRKTTPERLRKTGKERASVSTDTDESLDVHEVQSRSGSDRKQDTQRKVEVTKPHPKSTEENHSKEKPSKATEVDQKKVAKPVNENKAQYKPTESSVIDSVKESVKEVVDQEAAMPSRSTITEDLLTQISLSAPVKDVEKVVQVLSSDNITEKSDKTEGKRKLMAKDSQKVSTSKEAEGSSKMATVMTESRNLSVVVPKLPKHISPQKSYNINDPSITPSKVKPRSPTAKEALARKMVKKAKSRANGKGSTLSFKRLMGDNGNLDNSSDFVETGKTFQPAVRKLRSRIVKKTAKDKVGKPASPDTTVAKEKGTVKTSSMPVDVEGKEGKTCLTCKQTIFGTEETVKEHMRTCLRQRFVLDKHSSKQTRLRHLPEPSSEPAEEGSMELEVSDDESFARHLQQREDDKLMEEQLTDAEFYFCQICGRDLTHLNTVRRTQHINRCIDAMETEKKLHAEENVKDVPDCPICGKVLESRAQRQSHLKRCAVQYGVTTVQLLDLVKKQEAEMVRRKNQPRPRLQPGQLQQRGIKRHHEGPAGTAGKRPRKPARPVVSSRLPPGEGAPYREMDERTQVAMAMSMSLVKNDESGEQPTVMSALPVAGKEVKRRKKAAKTGEVPALLLTSKEDRDKTLARKVASIIVQGDQESRPKTPSMRKSKLGRKYHTARKTMGKALSSPGFLQKAAAATTSSPPAAPLSTAASPASSQEKAPLWSMSKRIDEKKTDDFYVQELSKQITPAKYVPVTPMRKAAKKAMMTFKKKSETDTSESETPDISSTQKSVTGSQKARKTPTSPRTPVRKARRTPTLTQRETASVLAELAEEGCSTQEVQDVFTEGQALSPEPSGFVPDRTTLSPQKMPSSVLSTALTKLSADFLGMVNSPKLSDLNLLCRNGEVLHVHKFVLVARCPVIAKMLETSKGDLAALDFSDHHKDAVLTTLQYLYGGKVALNGTVLAANVMRVAQKLELKELEDSCQAFLNTTFSPAASSPEFQEKELPELLDTMLGSPNSSPNLSQGSVNQSSDFNDSELEDIALSQKQRFQNPKITPSKNVNKEPAVTKKPTQMVPPAGRGLGQAPETQESGLHVPTMTVGDIVDSAIEKNVKQHASIGPDASATATVAYQQPLLASTGQTTSVRIPVEHSYSTSPRKGTQRGRRGPKTTVRPMMEGYATTVSPVKPPASLAPSMQGIATTVTPSPRGSATTVTSSTHAVTSTTTLSSSQLGVGTAVTQASPTQTAMGVLGAYPRPGVREQSLIFQSQELSSKLCCLECEKLGVRVSADEAQMLIQGGPAANAMRQLILARQGPCPHGKFPSWGPAVATTWTPPQAPESVQGRAAGHLLAGLRTRTPPSSPVRQTAVVTTSAPGHIPTNPAHGHARGPPGPRMQNFAETRSPPFVPGLGRLAVPSMPPRPGGPQPDMRLPVPGSRMPVPPLPGFGMLPPGGRLPPASSLLPRTNILAQLREPSQYAQQRYGPQGVVQEPYPPQRKFPSPRDPTISPKSAQRSGKELDSPPTLSQGRSSPSTRLLLHTAQMMLPGNQYLSSPFFSPPGMQRPALHDGTPRLSVVAESSPPKNTSTAVVRIPAPTEKSQDRSERHISPPPAAVPTTAGGHVSNLTTSPSLDSTRRMPVRSSGGATFSSASLNSSTADMFAVPDTPPSSGRPRRRQGDKRGRGRTPSESDNDTRSAAEALMFMSQRREDSDGSEDVTPSPPEIPGTQVHSASSPKSVIVIGISNAGGSPMPPSTPAVMHVSKLRGPELHGTRSPLIRPQSWSSLVRREGSADESSILKVLLQKGVAAAIPQLYKDQEVPPHIQKQVLKETRWKKLKPKTKQHDVQPASQTRGEMVVGRNCSGEVHGGIVVTDTNNGEQMVTRESGAGLHGSHSGAQRQGREVVEGEKQHREVHDGSLGKQRQDELAGEESGTESLSCPTAEELRDSMLCRIIHPETFSPVPKIKGEAVHDRSEADTVQGKDLHAEKLTCERVLTCETVLTNACSPIVGEDGRHQKEGNGVAAVCVSEPSVKNVASEVEEDTDCDELHSTSTGPNTKRRRGKATTAATTLPSSSSATMSPHSSDASPMLRGTVEIVVNPGRGRSATGRQEPDIGKVPSIFDNSQENQVTIPNDQGNYRVTRRASQRKKQTTPTEDVMSSSQATDSVQTRSKGGKQKDEGKVTPSPTKRLRMRRPPEGKRHACTQSPKKFWTDYLKAQLASGYAPAGPVGESMMQTPDLSAVKPVRRGISSPELALTTPGVAGSTALQPKFSTPVGTLTQPVVSPRLSLDQELKEAETETVSHGTITEPAAPALENKRETSLDSTDSQQADGASKGGEQKEAAVTDSSVTPGKLQEASSNLNDSFTSTESEGSSVTRPGQLFVKTVQEGPAVIVQTQSELLSPTIDFHEETIVPRSVSPTPPQSPLTTVRSGVSSTASPPASPVIGPTPGQGQGSLLTGGSEIKSKDTPAAADEVIELSDDDDDDVQEREDLQDDAKRKRSTPDSESEAKRPKTDDLESSVDEKDADHAESVADNSVDDDVGLEDVEKIDLTQEPADEAASESQHGVCGTEHGCGTPEPEQPSSPSSEPEQSSSPSSQSKPAEEQQSQNSHPSVVNDSFMDFFDDGGYMEVPFGGEVECAADSSDDKINLSGVTSKTGGKDDQNTDDLNLSLDALPTKDSHTTPSSVPLSPKNTSTVIEEFPDTQQEPVHVEEDPRTEQDVAEVVEESTSVGEDVVNNSMYDLEPYHEDNFWDESNEPQMDEPATVQGVAGGVVGSGDTGTGAVKSTPLQTHPRSKAPLVPITPMPDYPNMETPELKKQVGKYGVRALKKPQMVAKLTEIYQYTHQLETDSEEDTPSAERTSDNHAELQHNRLYNRQTVIHEVPRIGEVVETVPCTDAAPGGSDVDSDGSTDSNSEGEEYEELSDDDDDVTPSQQVDGGSLKGQLLHWVQDNKELYQKILQYEPIDAENLQQTLKSAGIRCSKNQLLDFLDEQCITFILPSSREKRLKKPRRKRKKKTPPAAAAVV</sequence>
<feature type="compositionally biased region" description="Polar residues" evidence="8">
    <location>
        <begin position="1031"/>
        <end position="1050"/>
    </location>
</feature>
<feature type="compositionally biased region" description="Polar residues" evidence="8">
    <location>
        <begin position="237"/>
        <end position="250"/>
    </location>
</feature>
<feature type="region of interest" description="Disordered" evidence="8">
    <location>
        <begin position="780"/>
        <end position="835"/>
    </location>
</feature>